<name>A0A6C0KX61_9ZZZZ</name>
<feature type="compositionally biased region" description="Low complexity" evidence="1">
    <location>
        <begin position="114"/>
        <end position="135"/>
    </location>
</feature>
<dbReference type="AlphaFoldDB" id="A0A6C0KX61"/>
<sequence length="148" mass="16773">MAAPPQINLNELYSIKEKKNKNRHICFNHILELCHRRIRTVSSYGGDNTFYEIPGMIVGYPLYNIKECMDYMVNALRKNGFLVQILPPPHYYVIYLSWAKPDISKKALRDLSRPSLMGPSGHSGPSGLSGTSGPLKIMPPKNNPLRLF</sequence>
<dbReference type="EMBL" id="MN740978">
    <property type="protein sequence ID" value="QHU21074.1"/>
    <property type="molecule type" value="Genomic_DNA"/>
</dbReference>
<reference evidence="2" key="1">
    <citation type="journal article" date="2020" name="Nature">
        <title>Giant virus diversity and host interactions through global metagenomics.</title>
        <authorList>
            <person name="Schulz F."/>
            <person name="Roux S."/>
            <person name="Paez-Espino D."/>
            <person name="Jungbluth S."/>
            <person name="Walsh D.A."/>
            <person name="Denef V.J."/>
            <person name="McMahon K.D."/>
            <person name="Konstantinidis K.T."/>
            <person name="Eloe-Fadrosh E.A."/>
            <person name="Kyrpides N.C."/>
            <person name="Woyke T."/>
        </authorList>
    </citation>
    <scope>NUCLEOTIDE SEQUENCE</scope>
    <source>
        <strain evidence="2">GVMAG-S-3300013094-100</strain>
    </source>
</reference>
<evidence type="ECO:0000256" key="1">
    <source>
        <dbReference type="SAM" id="MobiDB-lite"/>
    </source>
</evidence>
<feature type="region of interest" description="Disordered" evidence="1">
    <location>
        <begin position="114"/>
        <end position="148"/>
    </location>
</feature>
<protein>
    <submittedName>
        <fullName evidence="2">Uncharacterized protein</fullName>
    </submittedName>
</protein>
<proteinExistence type="predicted"/>
<dbReference type="Pfam" id="PF19063">
    <property type="entry name" value="DUF5759"/>
    <property type="match status" value="1"/>
</dbReference>
<organism evidence="2">
    <name type="scientific">viral metagenome</name>
    <dbReference type="NCBI Taxonomy" id="1070528"/>
    <lineage>
        <taxon>unclassified sequences</taxon>
        <taxon>metagenomes</taxon>
        <taxon>organismal metagenomes</taxon>
    </lineage>
</organism>
<dbReference type="InterPro" id="IPR043977">
    <property type="entry name" value="DUF5759"/>
</dbReference>
<evidence type="ECO:0000313" key="2">
    <source>
        <dbReference type="EMBL" id="QHU21074.1"/>
    </source>
</evidence>
<accession>A0A6C0KX61</accession>